<dbReference type="PANTHER" id="PTHR39599:SF2">
    <property type="entry name" value="ANCHORED PROTEIN, PUTATIVE (AFU_ORTHOLOGUE AFUA_1G09650)-RELATED"/>
    <property type="match status" value="1"/>
</dbReference>
<name>A0AAV9GYA3_9PEZI</name>
<feature type="signal peptide" evidence="2">
    <location>
        <begin position="1"/>
        <end position="18"/>
    </location>
</feature>
<protein>
    <submittedName>
        <fullName evidence="3">Uncharacterized protein</fullName>
    </submittedName>
</protein>
<feature type="chain" id="PRO_5043373111" evidence="2">
    <location>
        <begin position="19"/>
        <end position="318"/>
    </location>
</feature>
<keyword evidence="4" id="KW-1185">Reference proteome</keyword>
<feature type="compositionally biased region" description="Polar residues" evidence="1">
    <location>
        <begin position="82"/>
        <end position="99"/>
    </location>
</feature>
<dbReference type="AlphaFoldDB" id="A0AAV9GYA3"/>
<evidence type="ECO:0000313" key="3">
    <source>
        <dbReference type="EMBL" id="KAK4452362.1"/>
    </source>
</evidence>
<dbReference type="Proteomes" id="UP001321760">
    <property type="component" value="Unassembled WGS sequence"/>
</dbReference>
<reference evidence="3" key="2">
    <citation type="submission" date="2023-05" db="EMBL/GenBank/DDBJ databases">
        <authorList>
            <consortium name="Lawrence Berkeley National Laboratory"/>
            <person name="Steindorff A."/>
            <person name="Hensen N."/>
            <person name="Bonometti L."/>
            <person name="Westerberg I."/>
            <person name="Brannstrom I.O."/>
            <person name="Guillou S."/>
            <person name="Cros-Aarteil S."/>
            <person name="Calhoun S."/>
            <person name="Haridas S."/>
            <person name="Kuo A."/>
            <person name="Mondo S."/>
            <person name="Pangilinan J."/>
            <person name="Riley R."/>
            <person name="Labutti K."/>
            <person name="Andreopoulos B."/>
            <person name="Lipzen A."/>
            <person name="Chen C."/>
            <person name="Yanf M."/>
            <person name="Daum C."/>
            <person name="Ng V."/>
            <person name="Clum A."/>
            <person name="Ohm R."/>
            <person name="Martin F."/>
            <person name="Silar P."/>
            <person name="Natvig D."/>
            <person name="Lalanne C."/>
            <person name="Gautier V."/>
            <person name="Ament-Velasquez S.L."/>
            <person name="Kruys A."/>
            <person name="Hutchinson M.I."/>
            <person name="Powell A.J."/>
            <person name="Barry K."/>
            <person name="Miller A.N."/>
            <person name="Grigoriev I.V."/>
            <person name="Debuchy R."/>
            <person name="Gladieux P."/>
            <person name="Thoren M.H."/>
            <person name="Johannesson H."/>
        </authorList>
    </citation>
    <scope>NUCLEOTIDE SEQUENCE</scope>
    <source>
        <strain evidence="3">PSN243</strain>
    </source>
</reference>
<dbReference type="PANTHER" id="PTHR39599">
    <property type="entry name" value="GPI-ANCHORED PROTEIN (EUROFUNG)-RELATED-RELATED"/>
    <property type="match status" value="1"/>
</dbReference>
<evidence type="ECO:0000313" key="4">
    <source>
        <dbReference type="Proteomes" id="UP001321760"/>
    </source>
</evidence>
<accession>A0AAV9GYA3</accession>
<keyword evidence="2" id="KW-0732">Signal</keyword>
<sequence>MRPLPLTLWALIAVQIDALAPPEQPQSQPQNPLPTAVRKMPPDQGAKFHYEYCAFASQNHQHPPHFAPLPIPPRPLAARSPNPNTFADGNPQGDGNSSIPLPEYTSYNPPFLVTHTEEPSQTNLLRRAAQVLSLLQGRQWACPSGTSGCGSIGYPNSCCTTGETCVAVQDTGLGPVGCCPAGATCAGGVTGCTDGSTACASDIGGGCCIPGFVCQGVGCECEFGFGFDCDGDGCADGGEHGGNDVYDDVDIGGSGCADAVDGGGYGDCDYFLVAGAAHDDEYAYADGVGAGVHFGAAGDDDGCDWGAVSADIIEYERH</sequence>
<organism evidence="3 4">
    <name type="scientific">Podospora aff. communis PSN243</name>
    <dbReference type="NCBI Taxonomy" id="3040156"/>
    <lineage>
        <taxon>Eukaryota</taxon>
        <taxon>Fungi</taxon>
        <taxon>Dikarya</taxon>
        <taxon>Ascomycota</taxon>
        <taxon>Pezizomycotina</taxon>
        <taxon>Sordariomycetes</taxon>
        <taxon>Sordariomycetidae</taxon>
        <taxon>Sordariales</taxon>
        <taxon>Podosporaceae</taxon>
        <taxon>Podospora</taxon>
    </lineage>
</organism>
<reference evidence="3" key="1">
    <citation type="journal article" date="2023" name="Mol. Phylogenet. Evol.">
        <title>Genome-scale phylogeny and comparative genomics of the fungal order Sordariales.</title>
        <authorList>
            <person name="Hensen N."/>
            <person name="Bonometti L."/>
            <person name="Westerberg I."/>
            <person name="Brannstrom I.O."/>
            <person name="Guillou S."/>
            <person name="Cros-Aarteil S."/>
            <person name="Calhoun S."/>
            <person name="Haridas S."/>
            <person name="Kuo A."/>
            <person name="Mondo S."/>
            <person name="Pangilinan J."/>
            <person name="Riley R."/>
            <person name="LaButti K."/>
            <person name="Andreopoulos B."/>
            <person name="Lipzen A."/>
            <person name="Chen C."/>
            <person name="Yan M."/>
            <person name="Daum C."/>
            <person name="Ng V."/>
            <person name="Clum A."/>
            <person name="Steindorff A."/>
            <person name="Ohm R.A."/>
            <person name="Martin F."/>
            <person name="Silar P."/>
            <person name="Natvig D.O."/>
            <person name="Lalanne C."/>
            <person name="Gautier V."/>
            <person name="Ament-Velasquez S.L."/>
            <person name="Kruys A."/>
            <person name="Hutchinson M.I."/>
            <person name="Powell A.J."/>
            <person name="Barry K."/>
            <person name="Miller A.N."/>
            <person name="Grigoriev I.V."/>
            <person name="Debuchy R."/>
            <person name="Gladieux P."/>
            <person name="Hiltunen Thoren M."/>
            <person name="Johannesson H."/>
        </authorList>
    </citation>
    <scope>NUCLEOTIDE SEQUENCE</scope>
    <source>
        <strain evidence="3">PSN243</strain>
    </source>
</reference>
<evidence type="ECO:0000256" key="2">
    <source>
        <dbReference type="SAM" id="SignalP"/>
    </source>
</evidence>
<proteinExistence type="predicted"/>
<evidence type="ECO:0000256" key="1">
    <source>
        <dbReference type="SAM" id="MobiDB-lite"/>
    </source>
</evidence>
<feature type="region of interest" description="Disordered" evidence="1">
    <location>
        <begin position="74"/>
        <end position="101"/>
    </location>
</feature>
<gene>
    <name evidence="3" type="ORF">QBC34DRAFT_456395</name>
</gene>
<comment type="caution">
    <text evidence="3">The sequence shown here is derived from an EMBL/GenBank/DDBJ whole genome shotgun (WGS) entry which is preliminary data.</text>
</comment>
<dbReference type="EMBL" id="MU865924">
    <property type="protein sequence ID" value="KAK4452362.1"/>
    <property type="molecule type" value="Genomic_DNA"/>
</dbReference>